<comment type="subunit">
    <text evidence="9 10">Homodimer. Probably interacts with PlsY.</text>
</comment>
<comment type="caution">
    <text evidence="11">The sequence shown here is derived from an EMBL/GenBank/DDBJ whole genome shotgun (WGS) entry which is preliminary data.</text>
</comment>
<dbReference type="InterPro" id="IPR003664">
    <property type="entry name" value="FA_synthesis"/>
</dbReference>
<dbReference type="GO" id="GO:0005737">
    <property type="term" value="C:cytoplasm"/>
    <property type="evidence" value="ECO:0007669"/>
    <property type="project" value="UniProtKB-SubCell"/>
</dbReference>
<dbReference type="InterPro" id="IPR012281">
    <property type="entry name" value="Phospholipid_synth_PlsX-like"/>
</dbReference>
<evidence type="ECO:0000256" key="7">
    <source>
        <dbReference type="ARBA" id="ARBA00023264"/>
    </source>
</evidence>
<protein>
    <recommendedName>
        <fullName evidence="8 10">Phosphate acyltransferase</fullName>
        <ecNumber evidence="8 10">2.3.1.274</ecNumber>
    </recommendedName>
    <alternativeName>
        <fullName evidence="10">Acyl-ACP phosphotransacylase</fullName>
    </alternativeName>
    <alternativeName>
        <fullName evidence="10">Acyl-[acyl-carrier-protein]--phosphate acyltransferase</fullName>
    </alternativeName>
    <alternativeName>
        <fullName evidence="10">Phosphate-acyl-ACP acyltransferase</fullName>
    </alternativeName>
</protein>
<dbReference type="PANTHER" id="PTHR30100">
    <property type="entry name" value="FATTY ACID/PHOSPHOLIPID SYNTHESIS PROTEIN PLSX"/>
    <property type="match status" value="1"/>
</dbReference>
<evidence type="ECO:0000313" key="11">
    <source>
        <dbReference type="EMBL" id="HGE99812.1"/>
    </source>
</evidence>
<dbReference type="HAMAP" id="MF_00019">
    <property type="entry name" value="PlsX"/>
    <property type="match status" value="1"/>
</dbReference>
<sequence length="341" mass="37351">MTQEGTVIKVRIALDVMGSDSAPEPELKGSLFALEEDKNLELILVGKEESQRQFPVNHPRIKFFPASERITMSDSPTEVLWKKPDSSLAKAVSLLREGKADAVVSAGNTGALIAYALSILGRIPGVLRPAVAILIPQVSGYSLLTDVGAHLVPKPIHLFQFAKMASIVASYLLHKPNPRIGLLNVGKEANKGTELLQKTYQMLKESDLNFIGNVEGCDLFKDVADVIVSDGFVGNILLKFGEGLLEILTKGLKDYLSSETKYRMRRWLAKPVLEEFVSRLDYEEQGGGLLLGVNGVVVIAHGRSGPKAIKNALLTASLFYKERVVEHLKSSFVQERSLETE</sequence>
<dbReference type="Gene3D" id="3.40.718.10">
    <property type="entry name" value="Isopropylmalate Dehydrogenase"/>
    <property type="match status" value="1"/>
</dbReference>
<keyword evidence="4 10" id="KW-0808">Transferase</keyword>
<keyword evidence="6 10" id="KW-0594">Phospholipid biosynthesis</keyword>
<keyword evidence="2 10" id="KW-0963">Cytoplasm</keyword>
<dbReference type="SUPFAM" id="SSF53659">
    <property type="entry name" value="Isocitrate/Isopropylmalate dehydrogenase-like"/>
    <property type="match status" value="1"/>
</dbReference>
<dbReference type="GO" id="GO:0043811">
    <property type="term" value="F:phosphate:acyl-[acyl carrier protein] acyltransferase activity"/>
    <property type="evidence" value="ECO:0007669"/>
    <property type="project" value="UniProtKB-UniRule"/>
</dbReference>
<evidence type="ECO:0000256" key="2">
    <source>
        <dbReference type="ARBA" id="ARBA00022490"/>
    </source>
</evidence>
<dbReference type="Pfam" id="PF02504">
    <property type="entry name" value="FA_synthesis"/>
    <property type="match status" value="1"/>
</dbReference>
<keyword evidence="5 10" id="KW-0443">Lipid metabolism</keyword>
<dbReference type="PIRSF" id="PIRSF002465">
    <property type="entry name" value="Phsphlp_syn_PlsX"/>
    <property type="match status" value="1"/>
</dbReference>
<evidence type="ECO:0000256" key="9">
    <source>
        <dbReference type="ARBA" id="ARBA00046608"/>
    </source>
</evidence>
<keyword evidence="11" id="KW-0012">Acyltransferase</keyword>
<dbReference type="EC" id="2.3.1.274" evidence="8 10"/>
<comment type="function">
    <text evidence="10">Catalyzes the reversible formation of acyl-phosphate (acyl-PO(4)) from acyl-[acyl-carrier-protein] (acyl-ACP). This enzyme utilizes acyl-ACP as fatty acyl donor, but not acyl-CoA.</text>
</comment>
<evidence type="ECO:0000256" key="3">
    <source>
        <dbReference type="ARBA" id="ARBA00022516"/>
    </source>
</evidence>
<dbReference type="GO" id="GO:0008654">
    <property type="term" value="P:phospholipid biosynthetic process"/>
    <property type="evidence" value="ECO:0007669"/>
    <property type="project" value="UniProtKB-KW"/>
</dbReference>
<evidence type="ECO:0000256" key="6">
    <source>
        <dbReference type="ARBA" id="ARBA00023209"/>
    </source>
</evidence>
<dbReference type="PANTHER" id="PTHR30100:SF1">
    <property type="entry name" value="PHOSPHATE ACYLTRANSFERASE"/>
    <property type="match status" value="1"/>
</dbReference>
<accession>A0A7C3YU01</accession>
<evidence type="ECO:0000256" key="8">
    <source>
        <dbReference type="ARBA" id="ARBA00024069"/>
    </source>
</evidence>
<evidence type="ECO:0000256" key="1">
    <source>
        <dbReference type="ARBA" id="ARBA00001232"/>
    </source>
</evidence>
<proteinExistence type="inferred from homology"/>
<dbReference type="EMBL" id="DTMQ01000042">
    <property type="protein sequence ID" value="HGE99812.1"/>
    <property type="molecule type" value="Genomic_DNA"/>
</dbReference>
<evidence type="ECO:0000256" key="5">
    <source>
        <dbReference type="ARBA" id="ARBA00023098"/>
    </source>
</evidence>
<dbReference type="GO" id="GO:0006633">
    <property type="term" value="P:fatty acid biosynthetic process"/>
    <property type="evidence" value="ECO:0007669"/>
    <property type="project" value="UniProtKB-UniRule"/>
</dbReference>
<dbReference type="NCBIfam" id="TIGR00182">
    <property type="entry name" value="plsX"/>
    <property type="match status" value="1"/>
</dbReference>
<comment type="catalytic activity">
    <reaction evidence="1 10">
        <text>a fatty acyl-[ACP] + phosphate = an acyl phosphate + holo-[ACP]</text>
        <dbReference type="Rhea" id="RHEA:42292"/>
        <dbReference type="Rhea" id="RHEA-COMP:9685"/>
        <dbReference type="Rhea" id="RHEA-COMP:14125"/>
        <dbReference type="ChEBI" id="CHEBI:43474"/>
        <dbReference type="ChEBI" id="CHEBI:59918"/>
        <dbReference type="ChEBI" id="CHEBI:64479"/>
        <dbReference type="ChEBI" id="CHEBI:138651"/>
        <dbReference type="EC" id="2.3.1.274"/>
    </reaction>
</comment>
<dbReference type="AlphaFoldDB" id="A0A7C3YU01"/>
<reference evidence="11" key="1">
    <citation type="journal article" date="2020" name="mSystems">
        <title>Genome- and Community-Level Interaction Insights into Carbon Utilization and Element Cycling Functions of Hydrothermarchaeota in Hydrothermal Sediment.</title>
        <authorList>
            <person name="Zhou Z."/>
            <person name="Liu Y."/>
            <person name="Xu W."/>
            <person name="Pan J."/>
            <person name="Luo Z.H."/>
            <person name="Li M."/>
        </authorList>
    </citation>
    <scope>NUCLEOTIDE SEQUENCE [LARGE SCALE GENOMIC DNA]</scope>
    <source>
        <strain evidence="11">SpSt-906</strain>
    </source>
</reference>
<keyword evidence="7 10" id="KW-1208">Phospholipid metabolism</keyword>
<gene>
    <name evidence="10 11" type="primary">plsX</name>
    <name evidence="11" type="ORF">ENX07_07090</name>
</gene>
<comment type="similarity">
    <text evidence="10">Belongs to the PlsX family.</text>
</comment>
<comment type="pathway">
    <text evidence="10">Lipid metabolism; phospholipid metabolism.</text>
</comment>
<organism evidence="11">
    <name type="scientific">candidate division WOR-3 bacterium</name>
    <dbReference type="NCBI Taxonomy" id="2052148"/>
    <lineage>
        <taxon>Bacteria</taxon>
        <taxon>Bacteria division WOR-3</taxon>
    </lineage>
</organism>
<comment type="subcellular location">
    <subcellularLocation>
        <location evidence="10">Cytoplasm</location>
    </subcellularLocation>
    <text evidence="10">Associated with the membrane possibly through PlsY.</text>
</comment>
<name>A0A7C3YU01_UNCW3</name>
<dbReference type="UniPathway" id="UPA00085"/>
<evidence type="ECO:0000256" key="10">
    <source>
        <dbReference type="HAMAP-Rule" id="MF_00019"/>
    </source>
</evidence>
<keyword evidence="3 10" id="KW-0444">Lipid biosynthesis</keyword>
<evidence type="ECO:0000256" key="4">
    <source>
        <dbReference type="ARBA" id="ARBA00022679"/>
    </source>
</evidence>